<organism evidence="1 2">
    <name type="scientific">Ditylenchus dipsaci</name>
    <dbReference type="NCBI Taxonomy" id="166011"/>
    <lineage>
        <taxon>Eukaryota</taxon>
        <taxon>Metazoa</taxon>
        <taxon>Ecdysozoa</taxon>
        <taxon>Nematoda</taxon>
        <taxon>Chromadorea</taxon>
        <taxon>Rhabditida</taxon>
        <taxon>Tylenchina</taxon>
        <taxon>Tylenchomorpha</taxon>
        <taxon>Sphaerularioidea</taxon>
        <taxon>Anguinidae</taxon>
        <taxon>Anguininae</taxon>
        <taxon>Ditylenchus</taxon>
    </lineage>
</organism>
<name>A0A915D0E3_9BILA</name>
<protein>
    <submittedName>
        <fullName evidence="2">Uncharacterized protein</fullName>
    </submittedName>
</protein>
<dbReference type="Proteomes" id="UP000887574">
    <property type="component" value="Unplaced"/>
</dbReference>
<evidence type="ECO:0000313" key="2">
    <source>
        <dbReference type="WBParaSite" id="jg14065"/>
    </source>
</evidence>
<sequence>MVTVTVGRRLDNLVEDEVLDVSIRSILIGIWILFHSTHSTITTISAELKESSKHVDSLSRQLIGKSEVSIAAHSLRAVPISAAEILCEWANQQQIAFHIYLEEQPRRWRTIVMGFLLFQRQHVTRAIGKASAPGAWSIICSPEEVAKSFITLFETL</sequence>
<keyword evidence="1" id="KW-1185">Reference proteome</keyword>
<dbReference type="WBParaSite" id="jg14065">
    <property type="protein sequence ID" value="jg14065"/>
    <property type="gene ID" value="jg14065"/>
</dbReference>
<dbReference type="AlphaFoldDB" id="A0A915D0E3"/>
<proteinExistence type="predicted"/>
<accession>A0A915D0E3</accession>
<reference evidence="2" key="1">
    <citation type="submission" date="2022-11" db="UniProtKB">
        <authorList>
            <consortium name="WormBaseParasite"/>
        </authorList>
    </citation>
    <scope>IDENTIFICATION</scope>
</reference>
<evidence type="ECO:0000313" key="1">
    <source>
        <dbReference type="Proteomes" id="UP000887574"/>
    </source>
</evidence>